<name>A0A8X6SIC9_TRICX</name>
<accession>A0A8X6SIC9</accession>
<comment type="caution">
    <text evidence="2">The sequence shown here is derived from an EMBL/GenBank/DDBJ whole genome shotgun (WGS) entry which is preliminary data.</text>
</comment>
<evidence type="ECO:0000313" key="2">
    <source>
        <dbReference type="EMBL" id="GFY12751.1"/>
    </source>
</evidence>
<dbReference type="AlphaFoldDB" id="A0A8X6SIC9"/>
<keyword evidence="3" id="KW-1185">Reference proteome</keyword>
<dbReference type="InterPro" id="IPR049012">
    <property type="entry name" value="Mutator_transp_dom"/>
</dbReference>
<protein>
    <recommendedName>
        <fullName evidence="1">Mutator-like transposase domain-containing protein</fullName>
    </recommendedName>
</protein>
<dbReference type="Proteomes" id="UP000887159">
    <property type="component" value="Unassembled WGS sequence"/>
</dbReference>
<evidence type="ECO:0000259" key="1">
    <source>
        <dbReference type="Pfam" id="PF20700"/>
    </source>
</evidence>
<evidence type="ECO:0000313" key="3">
    <source>
        <dbReference type="Proteomes" id="UP000887159"/>
    </source>
</evidence>
<dbReference type="Pfam" id="PF20700">
    <property type="entry name" value="Mutator"/>
    <property type="match status" value="1"/>
</dbReference>
<feature type="domain" description="Mutator-like transposase" evidence="1">
    <location>
        <begin position="2"/>
        <end position="81"/>
    </location>
</feature>
<proteinExistence type="predicted"/>
<gene>
    <name evidence="2" type="primary">AVEN_39912_1</name>
    <name evidence="2" type="ORF">TNCV_4284091</name>
</gene>
<sequence>MCKVCRNCSVAKRELGESSAEYDIWFEGHRKDCDVNHYGSSTLIEMEAALILWERSQEMGFRYSTLLSDGDCKTFNYLTEKNVWG</sequence>
<dbReference type="EMBL" id="BMAU01021316">
    <property type="protein sequence ID" value="GFY12751.1"/>
    <property type="molecule type" value="Genomic_DNA"/>
</dbReference>
<organism evidence="2 3">
    <name type="scientific">Trichonephila clavipes</name>
    <name type="common">Golden silk orbweaver</name>
    <name type="synonym">Nephila clavipes</name>
    <dbReference type="NCBI Taxonomy" id="2585209"/>
    <lineage>
        <taxon>Eukaryota</taxon>
        <taxon>Metazoa</taxon>
        <taxon>Ecdysozoa</taxon>
        <taxon>Arthropoda</taxon>
        <taxon>Chelicerata</taxon>
        <taxon>Arachnida</taxon>
        <taxon>Araneae</taxon>
        <taxon>Araneomorphae</taxon>
        <taxon>Entelegynae</taxon>
        <taxon>Araneoidea</taxon>
        <taxon>Nephilidae</taxon>
        <taxon>Trichonephila</taxon>
    </lineage>
</organism>
<reference evidence="2" key="1">
    <citation type="submission" date="2020-08" db="EMBL/GenBank/DDBJ databases">
        <title>Multicomponent nature underlies the extraordinary mechanical properties of spider dragline silk.</title>
        <authorList>
            <person name="Kono N."/>
            <person name="Nakamura H."/>
            <person name="Mori M."/>
            <person name="Yoshida Y."/>
            <person name="Ohtoshi R."/>
            <person name="Malay A.D."/>
            <person name="Moran D.A.P."/>
            <person name="Tomita M."/>
            <person name="Numata K."/>
            <person name="Arakawa K."/>
        </authorList>
    </citation>
    <scope>NUCLEOTIDE SEQUENCE</scope>
</reference>